<evidence type="ECO:0000256" key="2">
    <source>
        <dbReference type="SAM" id="Coils"/>
    </source>
</evidence>
<dbReference type="GO" id="GO:0016272">
    <property type="term" value="C:prefoldin complex"/>
    <property type="evidence" value="ECO:0007669"/>
    <property type="project" value="InterPro"/>
</dbReference>
<accession>A0A9X6NGH6</accession>
<dbReference type="CDD" id="cd23157">
    <property type="entry name" value="Prefoldin_5"/>
    <property type="match status" value="1"/>
</dbReference>
<protein>
    <submittedName>
        <fullName evidence="3">Prefoldin subunit 5</fullName>
    </submittedName>
</protein>
<organism evidence="3 4">
    <name type="scientific">Hypsibius exemplaris</name>
    <name type="common">Freshwater tardigrade</name>
    <dbReference type="NCBI Taxonomy" id="2072580"/>
    <lineage>
        <taxon>Eukaryota</taxon>
        <taxon>Metazoa</taxon>
        <taxon>Ecdysozoa</taxon>
        <taxon>Tardigrada</taxon>
        <taxon>Eutardigrada</taxon>
        <taxon>Parachela</taxon>
        <taxon>Hypsibioidea</taxon>
        <taxon>Hypsibiidae</taxon>
        <taxon>Hypsibius</taxon>
    </lineage>
</organism>
<dbReference type="PANTHER" id="PTHR12674:SF2">
    <property type="entry name" value="PREFOLDIN SUBUNIT 5"/>
    <property type="match status" value="1"/>
</dbReference>
<dbReference type="PANTHER" id="PTHR12674">
    <property type="entry name" value="PREFOLDIN SUBUNIT 5"/>
    <property type="match status" value="1"/>
</dbReference>
<comment type="caution">
    <text evidence="3">The sequence shown here is derived from an EMBL/GenBank/DDBJ whole genome shotgun (WGS) entry which is preliminary data.</text>
</comment>
<dbReference type="GO" id="GO:1990115">
    <property type="term" value="P:RNA polymerase III assembly"/>
    <property type="evidence" value="ECO:0007669"/>
    <property type="project" value="TreeGrafter"/>
</dbReference>
<keyword evidence="2" id="KW-0175">Coiled coil</keyword>
<dbReference type="SUPFAM" id="SSF46579">
    <property type="entry name" value="Prefoldin"/>
    <property type="match status" value="1"/>
</dbReference>
<evidence type="ECO:0000313" key="4">
    <source>
        <dbReference type="Proteomes" id="UP000192578"/>
    </source>
</evidence>
<feature type="coiled-coil region" evidence="2">
    <location>
        <begin position="17"/>
        <end position="44"/>
    </location>
</feature>
<dbReference type="InterPro" id="IPR004127">
    <property type="entry name" value="Prefoldin_subunit_alpha"/>
</dbReference>
<dbReference type="GO" id="GO:1990113">
    <property type="term" value="P:RNA polymerase I assembly"/>
    <property type="evidence" value="ECO:0007669"/>
    <property type="project" value="TreeGrafter"/>
</dbReference>
<dbReference type="GO" id="GO:0005737">
    <property type="term" value="C:cytoplasm"/>
    <property type="evidence" value="ECO:0007669"/>
    <property type="project" value="TreeGrafter"/>
</dbReference>
<dbReference type="Gene3D" id="1.10.287.370">
    <property type="match status" value="1"/>
</dbReference>
<sequence length="164" mass="18146">MASTPAGDPRQQQAIGLQELQHIKQRFEQEMNVLTDSIQKLQMIQQHFLASQENSKQMESVPDGSECLVPLCDGLLVRGKAIDVATVLVDIGAGYFVEMTQEKSREYCKRRIDFLTTQLLTLQENGPGEATAETIYNGCHAAADGANAAEYRKRSQCRTIAAAR</sequence>
<dbReference type="EMBL" id="MTYJ01000287">
    <property type="protein sequence ID" value="OWA52799.1"/>
    <property type="molecule type" value="Genomic_DNA"/>
</dbReference>
<dbReference type="GO" id="GO:1990114">
    <property type="term" value="P:RNA polymerase II core complex assembly"/>
    <property type="evidence" value="ECO:0007669"/>
    <property type="project" value="TreeGrafter"/>
</dbReference>
<reference evidence="4" key="1">
    <citation type="submission" date="2017-01" db="EMBL/GenBank/DDBJ databases">
        <title>Comparative genomics of anhydrobiosis in the tardigrade Hypsibius dujardini.</title>
        <authorList>
            <person name="Yoshida Y."/>
            <person name="Koutsovoulos G."/>
            <person name="Laetsch D."/>
            <person name="Stevens L."/>
            <person name="Kumar S."/>
            <person name="Horikawa D."/>
            <person name="Ishino K."/>
            <person name="Komine S."/>
            <person name="Tomita M."/>
            <person name="Blaxter M."/>
            <person name="Arakawa K."/>
        </authorList>
    </citation>
    <scope>NUCLEOTIDE SEQUENCE [LARGE SCALE GENOMIC DNA]</scope>
    <source>
        <strain evidence="4">Z151</strain>
    </source>
</reference>
<proteinExistence type="inferred from homology"/>
<dbReference type="InterPro" id="IPR011599">
    <property type="entry name" value="PFD_alpha_archaea"/>
</dbReference>
<dbReference type="InterPro" id="IPR009053">
    <property type="entry name" value="Prefoldin"/>
</dbReference>
<dbReference type="AlphaFoldDB" id="A0A9X6NGH6"/>
<dbReference type="GO" id="GO:0051082">
    <property type="term" value="F:unfolded protein binding"/>
    <property type="evidence" value="ECO:0007669"/>
    <property type="project" value="InterPro"/>
</dbReference>
<name>A0A9X6NGH6_HYPEX</name>
<dbReference type="Pfam" id="PF02996">
    <property type="entry name" value="Prefoldin"/>
    <property type="match status" value="1"/>
</dbReference>
<dbReference type="OrthoDB" id="10267474at2759"/>
<gene>
    <name evidence="3" type="ORF">BV898_17242</name>
</gene>
<dbReference type="Proteomes" id="UP000192578">
    <property type="component" value="Unassembled WGS sequence"/>
</dbReference>
<evidence type="ECO:0000256" key="1">
    <source>
        <dbReference type="ARBA" id="ARBA00010048"/>
    </source>
</evidence>
<dbReference type="GO" id="GO:0006457">
    <property type="term" value="P:protein folding"/>
    <property type="evidence" value="ECO:0007669"/>
    <property type="project" value="InterPro"/>
</dbReference>
<evidence type="ECO:0000313" key="3">
    <source>
        <dbReference type="EMBL" id="OWA52799.1"/>
    </source>
</evidence>
<dbReference type="NCBIfam" id="TIGR00293">
    <property type="entry name" value="prefoldin subunit alpha"/>
    <property type="match status" value="1"/>
</dbReference>
<keyword evidence="4" id="KW-1185">Reference proteome</keyword>
<comment type="similarity">
    <text evidence="1">Belongs to the prefoldin subunit alpha family.</text>
</comment>